<comment type="caution">
    <text evidence="2">The sequence shown here is derived from an EMBL/GenBank/DDBJ whole genome shotgun (WGS) entry which is preliminary data.</text>
</comment>
<dbReference type="SUPFAM" id="SSF52096">
    <property type="entry name" value="ClpP/crotonase"/>
    <property type="match status" value="1"/>
</dbReference>
<evidence type="ECO:0000256" key="1">
    <source>
        <dbReference type="ARBA" id="ARBA00005254"/>
    </source>
</evidence>
<dbReference type="Proteomes" id="UP000613768">
    <property type="component" value="Unassembled WGS sequence"/>
</dbReference>
<protein>
    <submittedName>
        <fullName evidence="2">Enoyl-CoA hydratase/isomerase family protein</fullName>
    </submittedName>
</protein>
<keyword evidence="3" id="KW-1185">Reference proteome</keyword>
<dbReference type="CDD" id="cd06558">
    <property type="entry name" value="crotonase-like"/>
    <property type="match status" value="1"/>
</dbReference>
<accession>A0AAW3ZPK5</accession>
<dbReference type="GO" id="GO:0006635">
    <property type="term" value="P:fatty acid beta-oxidation"/>
    <property type="evidence" value="ECO:0007669"/>
    <property type="project" value="TreeGrafter"/>
</dbReference>
<dbReference type="RefSeq" id="WP_192029969.1">
    <property type="nucleotide sequence ID" value="NZ_JACYTR010000025.1"/>
</dbReference>
<dbReference type="Gene3D" id="3.90.226.10">
    <property type="entry name" value="2-enoyl-CoA Hydratase, Chain A, domain 1"/>
    <property type="match status" value="1"/>
</dbReference>
<dbReference type="InterPro" id="IPR001753">
    <property type="entry name" value="Enoyl-CoA_hydra/iso"/>
</dbReference>
<organism evidence="2 3">
    <name type="scientific">Pseudomarimonas arenosa</name>
    <dbReference type="NCBI Taxonomy" id="2774145"/>
    <lineage>
        <taxon>Bacteria</taxon>
        <taxon>Pseudomonadati</taxon>
        <taxon>Pseudomonadota</taxon>
        <taxon>Gammaproteobacteria</taxon>
        <taxon>Lysobacterales</taxon>
        <taxon>Lysobacteraceae</taxon>
        <taxon>Pseudomarimonas</taxon>
    </lineage>
</organism>
<evidence type="ECO:0000313" key="2">
    <source>
        <dbReference type="EMBL" id="MBD8526552.1"/>
    </source>
</evidence>
<gene>
    <name evidence="2" type="ORF">IFO71_12475</name>
</gene>
<dbReference type="PANTHER" id="PTHR11941:SF54">
    <property type="entry name" value="ENOYL-COA HYDRATASE, MITOCHONDRIAL"/>
    <property type="match status" value="1"/>
</dbReference>
<sequence>MIERHIHAHDVFEIRLARPPVNALNPELLTALTDAVMIAPQEGARSLIVSGGSGVFSAGLDVPYLLTLERAALEEAWRSFFRACAALATSKIPVACAITGHSPAGGAVLSLYADYRVMAEGDFRIGLNETQVGLIIPETIHYALRRLVGAHRAERLTTSGAMIDSAQALRIGMVDELAPLDQVIARAQSWAELHNQLPRSAMLGNRAIARRDLIEATGRPEQLDLSQFLDAWFNEETQSVLHAVVARLKAKRE</sequence>
<dbReference type="Pfam" id="PF00378">
    <property type="entry name" value="ECH_1"/>
    <property type="match status" value="1"/>
</dbReference>
<dbReference type="InterPro" id="IPR029045">
    <property type="entry name" value="ClpP/crotonase-like_dom_sf"/>
</dbReference>
<comment type="similarity">
    <text evidence="1">Belongs to the enoyl-CoA hydratase/isomerase family.</text>
</comment>
<evidence type="ECO:0000313" key="3">
    <source>
        <dbReference type="Proteomes" id="UP000613768"/>
    </source>
</evidence>
<reference evidence="2 3" key="1">
    <citation type="submission" date="2020-09" db="EMBL/GenBank/DDBJ databases">
        <title>Pseudoxanthomonas sp. CAU 1598 isolated from sand of Yaerae Beach.</title>
        <authorList>
            <person name="Kim W."/>
        </authorList>
    </citation>
    <scope>NUCLEOTIDE SEQUENCE [LARGE SCALE GENOMIC DNA]</scope>
    <source>
        <strain evidence="2 3">CAU 1598</strain>
    </source>
</reference>
<dbReference type="PANTHER" id="PTHR11941">
    <property type="entry name" value="ENOYL-COA HYDRATASE-RELATED"/>
    <property type="match status" value="1"/>
</dbReference>
<dbReference type="EMBL" id="JACYTR010000025">
    <property type="protein sequence ID" value="MBD8526552.1"/>
    <property type="molecule type" value="Genomic_DNA"/>
</dbReference>
<dbReference type="GO" id="GO:0003824">
    <property type="term" value="F:catalytic activity"/>
    <property type="evidence" value="ECO:0007669"/>
    <property type="project" value="UniProtKB-ARBA"/>
</dbReference>
<name>A0AAW3ZPK5_9GAMM</name>
<dbReference type="AlphaFoldDB" id="A0AAW3ZPK5"/>
<proteinExistence type="inferred from homology"/>